<dbReference type="CDD" id="cd10527">
    <property type="entry name" value="SET_LSMT"/>
    <property type="match status" value="1"/>
</dbReference>
<feature type="domain" description="SET" evidence="1">
    <location>
        <begin position="22"/>
        <end position="332"/>
    </location>
</feature>
<protein>
    <recommendedName>
        <fullName evidence="1">SET domain-containing protein</fullName>
    </recommendedName>
</protein>
<name>A0AAD5X0C0_9FUNG</name>
<dbReference type="Proteomes" id="UP001212841">
    <property type="component" value="Unassembled WGS sequence"/>
</dbReference>
<evidence type="ECO:0000313" key="2">
    <source>
        <dbReference type="EMBL" id="KAJ3036117.1"/>
    </source>
</evidence>
<accession>A0AAD5X0C0</accession>
<dbReference type="SUPFAM" id="SSF82199">
    <property type="entry name" value="SET domain"/>
    <property type="match status" value="1"/>
</dbReference>
<dbReference type="InterPro" id="IPR046341">
    <property type="entry name" value="SET_dom_sf"/>
</dbReference>
<organism evidence="2 3">
    <name type="scientific">Rhizophlyctis rosea</name>
    <dbReference type="NCBI Taxonomy" id="64517"/>
    <lineage>
        <taxon>Eukaryota</taxon>
        <taxon>Fungi</taxon>
        <taxon>Fungi incertae sedis</taxon>
        <taxon>Chytridiomycota</taxon>
        <taxon>Chytridiomycota incertae sedis</taxon>
        <taxon>Chytridiomycetes</taxon>
        <taxon>Rhizophlyctidales</taxon>
        <taxon>Rhizophlyctidaceae</taxon>
        <taxon>Rhizophlyctis</taxon>
    </lineage>
</organism>
<dbReference type="AlphaFoldDB" id="A0AAD5X0C0"/>
<gene>
    <name evidence="2" type="ORF">HK097_003924</name>
</gene>
<dbReference type="EMBL" id="JADGJD010001972">
    <property type="protein sequence ID" value="KAJ3036117.1"/>
    <property type="molecule type" value="Genomic_DNA"/>
</dbReference>
<keyword evidence="3" id="KW-1185">Reference proteome</keyword>
<evidence type="ECO:0000259" key="1">
    <source>
        <dbReference type="PROSITE" id="PS50280"/>
    </source>
</evidence>
<reference evidence="2" key="1">
    <citation type="submission" date="2020-05" db="EMBL/GenBank/DDBJ databases">
        <title>Phylogenomic resolution of chytrid fungi.</title>
        <authorList>
            <person name="Stajich J.E."/>
            <person name="Amses K."/>
            <person name="Simmons R."/>
            <person name="Seto K."/>
            <person name="Myers J."/>
            <person name="Bonds A."/>
            <person name="Quandt C.A."/>
            <person name="Barry K."/>
            <person name="Liu P."/>
            <person name="Grigoriev I."/>
            <person name="Longcore J.E."/>
            <person name="James T.Y."/>
        </authorList>
    </citation>
    <scope>NUCLEOTIDE SEQUENCE</scope>
    <source>
        <strain evidence="2">JEL0318</strain>
    </source>
</reference>
<dbReference type="GO" id="GO:0016279">
    <property type="term" value="F:protein-lysine N-methyltransferase activity"/>
    <property type="evidence" value="ECO:0007669"/>
    <property type="project" value="UniProtKB-ARBA"/>
</dbReference>
<dbReference type="PROSITE" id="PS50280">
    <property type="entry name" value="SET"/>
    <property type="match status" value="1"/>
</dbReference>
<comment type="caution">
    <text evidence="2">The sequence shown here is derived from an EMBL/GenBank/DDBJ whole genome shotgun (WGS) entry which is preliminary data.</text>
</comment>
<evidence type="ECO:0000313" key="3">
    <source>
        <dbReference type="Proteomes" id="UP001212841"/>
    </source>
</evidence>
<sequence length="448" mass="49056">MPSQGDLDAFSTWLHANNCIYPHIQFNHSEEGHGIGIFAATSTTLDPNDLLASVPTSLCLNASRVLALGKASLSPEAKVLHHALAQIRVLLESDSPTSSMSQSTWERTVMVIFLVFARIMAPGISNPGAGTALDLSFWIPYINILPETLSTPLTYPDNSPEHALFPHTGLEHAVTGKLAKLQREFASYLPFLTPISQTIPFSLFQWADGIFWSRVISFHSLTDIPTTPYPPTPEDENLTLVNPSTNPTPFPTTTPSDDLHLVPLIDFCNHSFYPQMRWNISTPSPSPSPTLTITSSTQTPTIELRATTYITPTTPSGTQQITRGQELFITYGTKPNLELVFMHGFAVEDNPYDTVQLRAPFVEEQMESSGVEVAEIIRDKVAFMQKLGLRPFVEVLNRQGDGAKEGGEDVAGGVLGRNSLVTMLVCVLTQEDGFGRVGEDEFVIGGEE</sequence>
<dbReference type="InterPro" id="IPR050600">
    <property type="entry name" value="SETD3_SETD6_MTase"/>
</dbReference>
<proteinExistence type="predicted"/>
<dbReference type="Gene3D" id="3.90.1410.10">
    <property type="entry name" value="set domain protein methyltransferase, domain 1"/>
    <property type="match status" value="1"/>
</dbReference>
<dbReference type="PANTHER" id="PTHR13271">
    <property type="entry name" value="UNCHARACTERIZED PUTATIVE METHYLTRANSFERASE"/>
    <property type="match status" value="1"/>
</dbReference>
<dbReference type="InterPro" id="IPR001214">
    <property type="entry name" value="SET_dom"/>
</dbReference>
<feature type="non-terminal residue" evidence="2">
    <location>
        <position position="448"/>
    </location>
</feature>